<proteinExistence type="predicted"/>
<dbReference type="Pfam" id="PF10932">
    <property type="entry name" value="DUF2783"/>
    <property type="match status" value="1"/>
</dbReference>
<reference evidence="1" key="1">
    <citation type="submission" date="2021-06" db="EMBL/GenBank/DDBJ databases">
        <title>Paracoccus bacterium XHP0099 sp. nov., isolated from the surface waters of the Yellow Sea.</title>
        <authorList>
            <person name="Xue H."/>
            <person name="Zhang D."/>
        </authorList>
    </citation>
    <scope>NUCLEOTIDE SEQUENCE</scope>
    <source>
        <strain evidence="1">XHP0099</strain>
    </source>
</reference>
<gene>
    <name evidence="1" type="ORF">KNW02_14635</name>
</gene>
<evidence type="ECO:0000313" key="1">
    <source>
        <dbReference type="EMBL" id="MBU3031355.1"/>
    </source>
</evidence>
<dbReference type="EMBL" id="JAHKNG010000029">
    <property type="protein sequence ID" value="MBU3031355.1"/>
    <property type="molecule type" value="Genomic_DNA"/>
</dbReference>
<dbReference type="InterPro" id="IPR021233">
    <property type="entry name" value="DUF2783"/>
</dbReference>
<name>A0ABS6AL83_9RHOB</name>
<organism evidence="1 2">
    <name type="scientific">Paracoccus marinaquae</name>
    <dbReference type="NCBI Taxonomy" id="2841926"/>
    <lineage>
        <taxon>Bacteria</taxon>
        <taxon>Pseudomonadati</taxon>
        <taxon>Pseudomonadota</taxon>
        <taxon>Alphaproteobacteria</taxon>
        <taxon>Rhodobacterales</taxon>
        <taxon>Paracoccaceae</taxon>
        <taxon>Paracoccus</taxon>
    </lineage>
</organism>
<protein>
    <submittedName>
        <fullName evidence="1">DUF2783 domain-containing protein</fullName>
    </submittedName>
</protein>
<keyword evidence="2" id="KW-1185">Reference proteome</keyword>
<comment type="caution">
    <text evidence="1">The sequence shown here is derived from an EMBL/GenBank/DDBJ whole genome shotgun (WGS) entry which is preliminary data.</text>
</comment>
<evidence type="ECO:0000313" key="2">
    <source>
        <dbReference type="Proteomes" id="UP001166191"/>
    </source>
</evidence>
<dbReference type="RefSeq" id="WP_216034021.1">
    <property type="nucleotide sequence ID" value="NZ_JAHKNG010000029.1"/>
</dbReference>
<dbReference type="Proteomes" id="UP001166191">
    <property type="component" value="Unassembled WGS sequence"/>
</dbReference>
<sequence length="68" mass="7454">MSGLITTPNLSDPDDIYAQLVQLHDGLSEAESLRVWSRLVLTLVNHIGDRAVIEQAIAVASGEENVRR</sequence>
<accession>A0ABS6AL83</accession>